<keyword evidence="2 6" id="KW-0641">Proline biosynthesis</keyword>
<comment type="catalytic activity">
    <reaction evidence="6 9">
        <text>L-proline + NADP(+) = (S)-1-pyrroline-5-carboxylate + NADPH + 2 H(+)</text>
        <dbReference type="Rhea" id="RHEA:14109"/>
        <dbReference type="ChEBI" id="CHEBI:15378"/>
        <dbReference type="ChEBI" id="CHEBI:17388"/>
        <dbReference type="ChEBI" id="CHEBI:57783"/>
        <dbReference type="ChEBI" id="CHEBI:58349"/>
        <dbReference type="ChEBI" id="CHEBI:60039"/>
        <dbReference type="EC" id="1.5.1.2"/>
    </reaction>
</comment>
<proteinExistence type="inferred from homology"/>
<evidence type="ECO:0000256" key="7">
    <source>
        <dbReference type="NCBIfam" id="TIGR00112"/>
    </source>
</evidence>
<feature type="binding site" evidence="8">
    <location>
        <begin position="70"/>
        <end position="73"/>
    </location>
    <ligand>
        <name>NADP(+)</name>
        <dbReference type="ChEBI" id="CHEBI:58349"/>
    </ligand>
</feature>
<accession>A0A5R9CN23</accession>
<name>A0A5R9CN23_9LACO</name>
<dbReference type="Gene3D" id="3.40.50.720">
    <property type="entry name" value="NAD(P)-binding Rossmann-like Domain"/>
    <property type="match status" value="1"/>
</dbReference>
<dbReference type="PANTHER" id="PTHR11645">
    <property type="entry name" value="PYRROLINE-5-CARBOXYLATE REDUCTASE"/>
    <property type="match status" value="1"/>
</dbReference>
<keyword evidence="4 6" id="KW-0560">Oxidoreductase</keyword>
<dbReference type="UniPathway" id="UPA00098">
    <property type="reaction ID" value="UER00361"/>
</dbReference>
<evidence type="ECO:0000313" key="13">
    <source>
        <dbReference type="Proteomes" id="UP000305100"/>
    </source>
</evidence>
<dbReference type="Pfam" id="PF14748">
    <property type="entry name" value="P5CR_dimer"/>
    <property type="match status" value="1"/>
</dbReference>
<comment type="function">
    <text evidence="5 6">Catalyzes the reduction of 1-pyrroline-5-carboxylate (PCA) to L-proline.</text>
</comment>
<dbReference type="SUPFAM" id="SSF48179">
    <property type="entry name" value="6-phosphogluconate dehydrogenase C-terminal domain-like"/>
    <property type="match status" value="1"/>
</dbReference>
<dbReference type="OrthoDB" id="9805754at2"/>
<organism evidence="12 13">
    <name type="scientific">Lentilactobacillus parafarraginis</name>
    <dbReference type="NCBI Taxonomy" id="390842"/>
    <lineage>
        <taxon>Bacteria</taxon>
        <taxon>Bacillati</taxon>
        <taxon>Bacillota</taxon>
        <taxon>Bacilli</taxon>
        <taxon>Lactobacillales</taxon>
        <taxon>Lactobacillaceae</taxon>
        <taxon>Lentilactobacillus</taxon>
    </lineage>
</organism>
<comment type="pathway">
    <text evidence="6 9">Amino-acid biosynthesis; L-proline biosynthesis; L-proline from L-glutamate 5-semialdehyde: step 1/1.</text>
</comment>
<dbReference type="InterPro" id="IPR029036">
    <property type="entry name" value="P5CR_dimer"/>
</dbReference>
<evidence type="ECO:0000259" key="11">
    <source>
        <dbReference type="Pfam" id="PF14748"/>
    </source>
</evidence>
<dbReference type="EMBL" id="VBSX01000044">
    <property type="protein sequence ID" value="TLQ16688.1"/>
    <property type="molecule type" value="Genomic_DNA"/>
</dbReference>
<dbReference type="GO" id="GO:0005737">
    <property type="term" value="C:cytoplasm"/>
    <property type="evidence" value="ECO:0007669"/>
    <property type="project" value="UniProtKB-SubCell"/>
</dbReference>
<reference evidence="12 13" key="1">
    <citation type="submission" date="2019-05" db="EMBL/GenBank/DDBJ databases">
        <title>The metagenome of a microbial culture collection derived from dairy environment covers the genomic content of the human microbiome.</title>
        <authorList>
            <person name="Roder T."/>
            <person name="Wuthrich D."/>
            <person name="Sattari Z."/>
            <person name="Von Ah U."/>
            <person name="Bar C."/>
            <person name="Ronchi F."/>
            <person name="Macpherson A.J."/>
            <person name="Ganal-Vonarburg S.C."/>
            <person name="Bruggmann R."/>
            <person name="Vergeres G."/>
        </authorList>
    </citation>
    <scope>NUCLEOTIDE SEQUENCE [LARGE SCALE GENOMIC DNA]</scope>
    <source>
        <strain evidence="12 13">FAM 1079</strain>
    </source>
</reference>
<dbReference type="GO" id="GO:0055129">
    <property type="term" value="P:L-proline biosynthetic process"/>
    <property type="evidence" value="ECO:0007669"/>
    <property type="project" value="UniProtKB-UniRule"/>
</dbReference>
<protein>
    <recommendedName>
        <fullName evidence="6 7">Pyrroline-5-carboxylate reductase</fullName>
        <shortName evidence="6">P5C reductase</shortName>
        <shortName evidence="6">P5CR</shortName>
        <ecNumber evidence="6 7">1.5.1.2</ecNumber>
    </recommendedName>
    <alternativeName>
        <fullName evidence="6">PCA reductase</fullName>
    </alternativeName>
</protein>
<feature type="domain" description="Pyrroline-5-carboxylate reductase catalytic N-terminal" evidence="10">
    <location>
        <begin position="4"/>
        <end position="98"/>
    </location>
</feature>
<dbReference type="NCBIfam" id="TIGR00112">
    <property type="entry name" value="proC"/>
    <property type="match status" value="1"/>
</dbReference>
<evidence type="ECO:0000259" key="10">
    <source>
        <dbReference type="Pfam" id="PF03807"/>
    </source>
</evidence>
<dbReference type="FunFam" id="1.10.3730.10:FF:000001">
    <property type="entry name" value="Pyrroline-5-carboxylate reductase"/>
    <property type="match status" value="1"/>
</dbReference>
<comment type="caution">
    <text evidence="12">The sequence shown here is derived from an EMBL/GenBank/DDBJ whole genome shotgun (WGS) entry which is preliminary data.</text>
</comment>
<dbReference type="Gene3D" id="1.10.3730.10">
    <property type="entry name" value="ProC C-terminal domain-like"/>
    <property type="match status" value="1"/>
</dbReference>
<comment type="catalytic activity">
    <reaction evidence="6">
        <text>L-proline + NAD(+) = (S)-1-pyrroline-5-carboxylate + NADH + 2 H(+)</text>
        <dbReference type="Rhea" id="RHEA:14105"/>
        <dbReference type="ChEBI" id="CHEBI:15378"/>
        <dbReference type="ChEBI" id="CHEBI:17388"/>
        <dbReference type="ChEBI" id="CHEBI:57540"/>
        <dbReference type="ChEBI" id="CHEBI:57945"/>
        <dbReference type="ChEBI" id="CHEBI:60039"/>
        <dbReference type="EC" id="1.5.1.2"/>
    </reaction>
</comment>
<dbReference type="Pfam" id="PF03807">
    <property type="entry name" value="F420_oxidored"/>
    <property type="match status" value="1"/>
</dbReference>
<evidence type="ECO:0000256" key="5">
    <source>
        <dbReference type="ARBA" id="ARBA00058118"/>
    </source>
</evidence>
<dbReference type="PIRSF" id="PIRSF000193">
    <property type="entry name" value="Pyrrol-5-carb_rd"/>
    <property type="match status" value="1"/>
</dbReference>
<dbReference type="InterPro" id="IPR036291">
    <property type="entry name" value="NAD(P)-bd_dom_sf"/>
</dbReference>
<dbReference type="InterPro" id="IPR053790">
    <property type="entry name" value="P5CR-like_CS"/>
</dbReference>
<comment type="similarity">
    <text evidence="1 6 9">Belongs to the pyrroline-5-carboxylate reductase family.</text>
</comment>
<keyword evidence="6" id="KW-0963">Cytoplasm</keyword>
<feature type="binding site" evidence="8">
    <location>
        <position position="36"/>
    </location>
    <ligand>
        <name>NADP(+)</name>
        <dbReference type="ChEBI" id="CHEBI:58349"/>
    </ligand>
</feature>
<comment type="subcellular location">
    <subcellularLocation>
        <location evidence="6">Cytoplasm</location>
    </subcellularLocation>
</comment>
<dbReference type="GO" id="GO:0004735">
    <property type="term" value="F:pyrroline-5-carboxylate reductase activity"/>
    <property type="evidence" value="ECO:0007669"/>
    <property type="project" value="UniProtKB-UniRule"/>
</dbReference>
<dbReference type="PANTHER" id="PTHR11645:SF0">
    <property type="entry name" value="PYRROLINE-5-CARBOXYLATE REDUCTASE 3"/>
    <property type="match status" value="1"/>
</dbReference>
<feature type="binding site" evidence="8">
    <location>
        <begin position="8"/>
        <end position="13"/>
    </location>
    <ligand>
        <name>NADP(+)</name>
        <dbReference type="ChEBI" id="CHEBI:58349"/>
    </ligand>
</feature>
<evidence type="ECO:0000256" key="9">
    <source>
        <dbReference type="RuleBase" id="RU003903"/>
    </source>
</evidence>
<feature type="binding site" evidence="8">
    <location>
        <position position="57"/>
    </location>
    <ligand>
        <name>NADPH</name>
        <dbReference type="ChEBI" id="CHEBI:57783"/>
    </ligand>
</feature>
<keyword evidence="6 9" id="KW-0028">Amino-acid biosynthesis</keyword>
<dbReference type="SUPFAM" id="SSF51735">
    <property type="entry name" value="NAD(P)-binding Rossmann-fold domains"/>
    <property type="match status" value="1"/>
</dbReference>
<dbReference type="HAMAP" id="MF_01925">
    <property type="entry name" value="P5C_reductase"/>
    <property type="match status" value="1"/>
</dbReference>
<keyword evidence="3 6" id="KW-0521">NADP</keyword>
<dbReference type="EC" id="1.5.1.2" evidence="6 7"/>
<dbReference type="InterPro" id="IPR000304">
    <property type="entry name" value="Pyrroline-COOH_reductase"/>
</dbReference>
<evidence type="ECO:0000256" key="2">
    <source>
        <dbReference type="ARBA" id="ARBA00022650"/>
    </source>
</evidence>
<dbReference type="Proteomes" id="UP000305100">
    <property type="component" value="Unassembled WGS sequence"/>
</dbReference>
<feature type="domain" description="Pyrroline-5-carboxylate reductase dimerisation" evidence="11">
    <location>
        <begin position="162"/>
        <end position="263"/>
    </location>
</feature>
<dbReference type="InterPro" id="IPR028939">
    <property type="entry name" value="P5C_Rdtase_cat_N"/>
</dbReference>
<evidence type="ECO:0000256" key="4">
    <source>
        <dbReference type="ARBA" id="ARBA00023002"/>
    </source>
</evidence>
<evidence type="ECO:0000256" key="6">
    <source>
        <dbReference type="HAMAP-Rule" id="MF_01925"/>
    </source>
</evidence>
<dbReference type="AlphaFoldDB" id="A0A5R9CN23"/>
<dbReference type="InterPro" id="IPR008927">
    <property type="entry name" value="6-PGluconate_DH-like_C_sf"/>
</dbReference>
<evidence type="ECO:0000256" key="1">
    <source>
        <dbReference type="ARBA" id="ARBA00005525"/>
    </source>
</evidence>
<dbReference type="PROSITE" id="PS00521">
    <property type="entry name" value="P5CR"/>
    <property type="match status" value="1"/>
</dbReference>
<evidence type="ECO:0000256" key="8">
    <source>
        <dbReference type="PIRSR" id="PIRSR000193-1"/>
    </source>
</evidence>
<sequence length="268" mass="27907">MHMKIGFIGVGAMAQAIIQGLLRAKFVPAENILVHSAHKENYENYAAQYGLTAKATNQALAADSDLVVLAVVPAVAGDVLGEVRDQLTTEKTLISIVSGVSLSRLEELTDYNLAILRSLPNINSEFGQGMTAVAANENLTGDKEKTALALFAATGEVSEFPEDQFAIFSAISGSAVAYVDFFIDALSRAGVKYGFSKETATKVAAQTTLGSAQSLLASGQTPAELIDKVCSPGGDTIAGILAMEQAGFLNSVVKGIDATIDKSTGNAK</sequence>
<gene>
    <name evidence="6 12" type="primary">proC</name>
    <name evidence="12" type="ORF">FEZ41_12880</name>
</gene>
<evidence type="ECO:0000313" key="12">
    <source>
        <dbReference type="EMBL" id="TLQ16688.1"/>
    </source>
</evidence>
<evidence type="ECO:0000256" key="3">
    <source>
        <dbReference type="ARBA" id="ARBA00022857"/>
    </source>
</evidence>